<dbReference type="Gene3D" id="1.10.10.60">
    <property type="entry name" value="Homeodomain-like"/>
    <property type="match status" value="2"/>
</dbReference>
<dbReference type="InterPro" id="IPR038104">
    <property type="entry name" value="Rap1_C_sf"/>
</dbReference>
<keyword evidence="4" id="KW-0805">Transcription regulation</keyword>
<comment type="subcellular location">
    <subcellularLocation>
        <location evidence="8">Nucleus</location>
    </subcellularLocation>
    <subcellularLocation>
        <location evidence="8">Chromosome</location>
        <location evidence="8">Telomere</location>
    </subcellularLocation>
</comment>
<keyword evidence="3 8" id="KW-0779">Telomere</keyword>
<keyword evidence="2 8" id="KW-0158">Chromosome</keyword>
<dbReference type="PROSITE" id="PS50172">
    <property type="entry name" value="BRCT"/>
    <property type="match status" value="1"/>
</dbReference>
<dbReference type="EMBL" id="JAUEDM010000005">
    <property type="protein sequence ID" value="KAK3316042.1"/>
    <property type="molecule type" value="Genomic_DNA"/>
</dbReference>
<organism evidence="11 12">
    <name type="scientific">Apodospora peruviana</name>
    <dbReference type="NCBI Taxonomy" id="516989"/>
    <lineage>
        <taxon>Eukaryota</taxon>
        <taxon>Fungi</taxon>
        <taxon>Dikarya</taxon>
        <taxon>Ascomycota</taxon>
        <taxon>Pezizomycotina</taxon>
        <taxon>Sordariomycetes</taxon>
        <taxon>Sordariomycetidae</taxon>
        <taxon>Sordariales</taxon>
        <taxon>Lasiosphaeriaceae</taxon>
        <taxon>Apodospora</taxon>
    </lineage>
</organism>
<dbReference type="GO" id="GO:0070187">
    <property type="term" value="C:shelterin complex"/>
    <property type="evidence" value="ECO:0007669"/>
    <property type="project" value="TreeGrafter"/>
</dbReference>
<feature type="region of interest" description="Disordered" evidence="9">
    <location>
        <begin position="595"/>
        <end position="845"/>
    </location>
</feature>
<dbReference type="InterPro" id="IPR036431">
    <property type="entry name" value="ARID_dom_sf"/>
</dbReference>
<comment type="function">
    <text evidence="8">Involved in the regulation of telomere length, clustering and has a specific role in telomere position effect (TPE).</text>
</comment>
<dbReference type="InterPro" id="IPR015010">
    <property type="entry name" value="TERF2IP_Myb"/>
</dbReference>
<gene>
    <name evidence="11" type="ORF">B0H66DRAFT_275608</name>
</gene>
<comment type="similarity">
    <text evidence="1 8">Belongs to the RAP1 family.</text>
</comment>
<feature type="region of interest" description="Disordered" evidence="9">
    <location>
        <begin position="185"/>
        <end position="238"/>
    </location>
</feature>
<dbReference type="InterPro" id="IPR001357">
    <property type="entry name" value="BRCT_dom"/>
</dbReference>
<dbReference type="GO" id="GO:0010833">
    <property type="term" value="P:telomere maintenance via telomere lengthening"/>
    <property type="evidence" value="ECO:0007669"/>
    <property type="project" value="UniProtKB-UniRule"/>
</dbReference>
<feature type="compositionally biased region" description="Pro residues" evidence="9">
    <location>
        <begin position="196"/>
        <end position="205"/>
    </location>
</feature>
<dbReference type="InterPro" id="IPR039595">
    <property type="entry name" value="TE2IP/Rap1"/>
</dbReference>
<keyword evidence="5" id="KW-0010">Activator</keyword>
<dbReference type="SUPFAM" id="SSF46689">
    <property type="entry name" value="Homeodomain-like"/>
    <property type="match status" value="2"/>
</dbReference>
<name>A0AAE0I030_9PEZI</name>
<feature type="compositionally biased region" description="Low complexity" evidence="9">
    <location>
        <begin position="804"/>
        <end position="817"/>
    </location>
</feature>
<comment type="subunit">
    <text evidence="8">Homodimer.</text>
</comment>
<feature type="region of interest" description="Disordered" evidence="9">
    <location>
        <begin position="372"/>
        <end position="448"/>
    </location>
</feature>
<dbReference type="GO" id="GO:0031848">
    <property type="term" value="P:protection from non-homologous end joining at telomere"/>
    <property type="evidence" value="ECO:0007669"/>
    <property type="project" value="TreeGrafter"/>
</dbReference>
<proteinExistence type="inferred from homology"/>
<evidence type="ECO:0000256" key="1">
    <source>
        <dbReference type="ARBA" id="ARBA00010467"/>
    </source>
</evidence>
<evidence type="ECO:0000256" key="5">
    <source>
        <dbReference type="ARBA" id="ARBA00023159"/>
    </source>
</evidence>
<keyword evidence="7 8" id="KW-0539">Nucleus</keyword>
<feature type="compositionally biased region" description="Acidic residues" evidence="9">
    <location>
        <begin position="597"/>
        <end position="615"/>
    </location>
</feature>
<dbReference type="Gene3D" id="1.10.10.2170">
    <property type="match status" value="1"/>
</dbReference>
<protein>
    <recommendedName>
        <fullName evidence="8">DNA-binding protein RAP1</fullName>
    </recommendedName>
</protein>
<dbReference type="Pfam" id="PF16589">
    <property type="entry name" value="BRCT_2"/>
    <property type="match status" value="1"/>
</dbReference>
<feature type="region of interest" description="Disordered" evidence="9">
    <location>
        <begin position="293"/>
        <end position="344"/>
    </location>
</feature>
<dbReference type="Proteomes" id="UP001283341">
    <property type="component" value="Unassembled WGS sequence"/>
</dbReference>
<dbReference type="InterPro" id="IPR021661">
    <property type="entry name" value="Rap1_C"/>
</dbReference>
<feature type="compositionally biased region" description="Polar residues" evidence="9">
    <location>
        <begin position="620"/>
        <end position="632"/>
    </location>
</feature>
<dbReference type="PANTHER" id="PTHR16466:SF6">
    <property type="entry name" value="TELOMERIC REPEAT-BINDING FACTOR 2-INTERACTING PROTEIN 1"/>
    <property type="match status" value="1"/>
</dbReference>
<feature type="compositionally biased region" description="Polar residues" evidence="9">
    <location>
        <begin position="414"/>
        <end position="425"/>
    </location>
</feature>
<dbReference type="CDD" id="cd11655">
    <property type="entry name" value="rap1_myb-like"/>
    <property type="match status" value="2"/>
</dbReference>
<evidence type="ECO:0000256" key="3">
    <source>
        <dbReference type="ARBA" id="ARBA00022895"/>
    </source>
</evidence>
<dbReference type="GO" id="GO:0042162">
    <property type="term" value="F:telomeric DNA binding"/>
    <property type="evidence" value="ECO:0007669"/>
    <property type="project" value="TreeGrafter"/>
</dbReference>
<dbReference type="InterPro" id="IPR009057">
    <property type="entry name" value="Homeodomain-like_sf"/>
</dbReference>
<evidence type="ECO:0000256" key="4">
    <source>
        <dbReference type="ARBA" id="ARBA00023015"/>
    </source>
</evidence>
<evidence type="ECO:0000313" key="11">
    <source>
        <dbReference type="EMBL" id="KAK3316042.1"/>
    </source>
</evidence>
<dbReference type="Pfam" id="PF11626">
    <property type="entry name" value="Rap1_C"/>
    <property type="match status" value="1"/>
</dbReference>
<evidence type="ECO:0000259" key="10">
    <source>
        <dbReference type="PROSITE" id="PS50172"/>
    </source>
</evidence>
<sequence length="965" mass="108468">MSAGIVYDGVTRGGTENKYEGTLFNGLKFFILQKVPARNSLLDDLKSNGGKIVLLENKADVLVGDDARTDVPPGFVSWKFVKDCIRKGELCNKEEYLINHAKTTSTAKSKSAKAKRTEVVRNRFTEKDNEILIKYVLQQEREGKRVGGNGIYNALAEKYPHHTSQSWRDRWVKYYKFLPREDLPYGPHHDNGAVSPPRPRIPRPVPSAATLQENKPVVTSSAQPQRRSNSPKRRVAFSEEDDRILEEYVRARMRGGLREKGNKIYIEFAEDHPHHSYQSWRDRWVRILSKREASPASSSTPPIPPVEKVAPAATSNVSRGGITREAIAGTRTSQPSTSRAKRPVGVAYKTPKILAHALDIIQYLDEERRISEQPPADPIHGTNSRPAVPRDSEETEREEPQADVQRNRGEVQVDPQNELAQQRISEQPPPDPVTSHRSPSAVPRHSEDTEIEQLQAHTLQNLGQSHQADLEIQSSVELEIKCEPEDTAQIITPEEADFKKNFTLFCNTKGSKPIQFVDVDGKIVTFWDLWSVATEDNYSFEDRDWNTIAAALARGAGDANNFRFVEWAQRPDVPGLLKSAFEKHLLEFESLYRDYEEGSDSDEDTEEEDNGDGADLENPISATAATFRSSPPVSGFKRTFEQAEGSPELGLSPPPAKRRRFSNDDEIPCSPEIQHRTLPPSSAEPDAFPSPQRLPLLIQQQKRAVEPETQDFLPPLNQQQKRTVEPETQDFNFADGADDWLGGLDDPTPDQQLLSDMLESVAQATPPQSLAAPSEAPSSDDAFDLPVEQPPIPRTRTRQLPWNRPSSRSTAASSTEPVRAAGSLNHDQRREHRRASLATTADPEEHPLVQAGLRFVALGYEHRDVSRALKACTYEEGLAGHVMESLKQENRIPTDMAGVWTYRDDADLKLVHKAGLDEVSGRFLADDEKARMLEKERRLMAKHGAIRMQKRIEFFEKSEREGMSY</sequence>
<evidence type="ECO:0000256" key="8">
    <source>
        <dbReference type="RuleBase" id="RU367107"/>
    </source>
</evidence>
<feature type="domain" description="BRCT" evidence="10">
    <location>
        <begin position="19"/>
        <end position="98"/>
    </location>
</feature>
<dbReference type="Gene3D" id="3.40.50.10190">
    <property type="entry name" value="BRCT domain"/>
    <property type="match status" value="1"/>
</dbReference>
<feature type="compositionally biased region" description="Polar residues" evidence="9">
    <location>
        <begin position="210"/>
        <end position="228"/>
    </location>
</feature>
<reference evidence="11" key="1">
    <citation type="journal article" date="2023" name="Mol. Phylogenet. Evol.">
        <title>Genome-scale phylogeny and comparative genomics of the fungal order Sordariales.</title>
        <authorList>
            <person name="Hensen N."/>
            <person name="Bonometti L."/>
            <person name="Westerberg I."/>
            <person name="Brannstrom I.O."/>
            <person name="Guillou S."/>
            <person name="Cros-Aarteil S."/>
            <person name="Calhoun S."/>
            <person name="Haridas S."/>
            <person name="Kuo A."/>
            <person name="Mondo S."/>
            <person name="Pangilinan J."/>
            <person name="Riley R."/>
            <person name="LaButti K."/>
            <person name="Andreopoulos B."/>
            <person name="Lipzen A."/>
            <person name="Chen C."/>
            <person name="Yan M."/>
            <person name="Daum C."/>
            <person name="Ng V."/>
            <person name="Clum A."/>
            <person name="Steindorff A."/>
            <person name="Ohm R.A."/>
            <person name="Martin F."/>
            <person name="Silar P."/>
            <person name="Natvig D.O."/>
            <person name="Lalanne C."/>
            <person name="Gautier V."/>
            <person name="Ament-Velasquez S.L."/>
            <person name="Kruys A."/>
            <person name="Hutchinson M.I."/>
            <person name="Powell A.J."/>
            <person name="Barry K."/>
            <person name="Miller A.N."/>
            <person name="Grigoriev I.V."/>
            <person name="Debuchy R."/>
            <person name="Gladieux P."/>
            <person name="Hiltunen Thoren M."/>
            <person name="Johannesson H."/>
        </authorList>
    </citation>
    <scope>NUCLEOTIDE SEQUENCE</scope>
    <source>
        <strain evidence="11">CBS 118394</strain>
    </source>
</reference>
<evidence type="ECO:0000313" key="12">
    <source>
        <dbReference type="Proteomes" id="UP001283341"/>
    </source>
</evidence>
<accession>A0AAE0I030</accession>
<feature type="compositionally biased region" description="Low complexity" evidence="9">
    <location>
        <begin position="766"/>
        <end position="780"/>
    </location>
</feature>
<keyword evidence="6" id="KW-0804">Transcription</keyword>
<evidence type="ECO:0000256" key="6">
    <source>
        <dbReference type="ARBA" id="ARBA00023163"/>
    </source>
</evidence>
<keyword evidence="12" id="KW-1185">Reference proteome</keyword>
<dbReference type="SMART" id="SM00292">
    <property type="entry name" value="BRCT"/>
    <property type="match status" value="1"/>
</dbReference>
<reference evidence="11" key="2">
    <citation type="submission" date="2023-06" db="EMBL/GenBank/DDBJ databases">
        <authorList>
            <consortium name="Lawrence Berkeley National Laboratory"/>
            <person name="Haridas S."/>
            <person name="Hensen N."/>
            <person name="Bonometti L."/>
            <person name="Westerberg I."/>
            <person name="Brannstrom I.O."/>
            <person name="Guillou S."/>
            <person name="Cros-Aarteil S."/>
            <person name="Calhoun S."/>
            <person name="Kuo A."/>
            <person name="Mondo S."/>
            <person name="Pangilinan J."/>
            <person name="Riley R."/>
            <person name="Labutti K."/>
            <person name="Andreopoulos B."/>
            <person name="Lipzen A."/>
            <person name="Chen C."/>
            <person name="Yanf M."/>
            <person name="Daum C."/>
            <person name="Ng V."/>
            <person name="Clum A."/>
            <person name="Steindorff A."/>
            <person name="Ohm R."/>
            <person name="Martin F."/>
            <person name="Silar P."/>
            <person name="Natvig D."/>
            <person name="Lalanne C."/>
            <person name="Gautier V."/>
            <person name="Ament-Velasquez S.L."/>
            <person name="Kruys A."/>
            <person name="Hutchinson M.I."/>
            <person name="Powell A.J."/>
            <person name="Barry K."/>
            <person name="Miller A.N."/>
            <person name="Grigoriev I.V."/>
            <person name="Debuchy R."/>
            <person name="Gladieux P."/>
            <person name="Thoren M.H."/>
            <person name="Johannesson H."/>
        </authorList>
    </citation>
    <scope>NUCLEOTIDE SEQUENCE</scope>
    <source>
        <strain evidence="11">CBS 118394</strain>
    </source>
</reference>
<dbReference type="InterPro" id="IPR036420">
    <property type="entry name" value="BRCT_dom_sf"/>
</dbReference>
<evidence type="ECO:0000256" key="7">
    <source>
        <dbReference type="ARBA" id="ARBA00023242"/>
    </source>
</evidence>
<dbReference type="SUPFAM" id="SSF46774">
    <property type="entry name" value="ARID-like"/>
    <property type="match status" value="1"/>
</dbReference>
<comment type="caution">
    <text evidence="11">The sequence shown here is derived from an EMBL/GenBank/DDBJ whole genome shotgun (WGS) entry which is preliminary data.</text>
</comment>
<dbReference type="AlphaFoldDB" id="A0AAE0I030"/>
<dbReference type="PANTHER" id="PTHR16466">
    <property type="entry name" value="TELOMERE REPEAT-BINDING FACTOR 2-INTERACTING PROTEIN 1"/>
    <property type="match status" value="1"/>
</dbReference>
<evidence type="ECO:0000256" key="2">
    <source>
        <dbReference type="ARBA" id="ARBA00022454"/>
    </source>
</evidence>
<dbReference type="Pfam" id="PF08914">
    <property type="entry name" value="Myb_Rap1"/>
    <property type="match status" value="2"/>
</dbReference>
<evidence type="ECO:0000256" key="9">
    <source>
        <dbReference type="SAM" id="MobiDB-lite"/>
    </source>
</evidence>